<proteinExistence type="predicted"/>
<dbReference type="Proteomes" id="UP000799755">
    <property type="component" value="Unassembled WGS sequence"/>
</dbReference>
<accession>A0ACB6RFN6</accession>
<gene>
    <name evidence="1" type="ORF">BDR25DRAFT_365040</name>
</gene>
<protein>
    <submittedName>
        <fullName evidence="1">Uncharacterized protein</fullName>
    </submittedName>
</protein>
<comment type="caution">
    <text evidence="1">The sequence shown here is derived from an EMBL/GenBank/DDBJ whole genome shotgun (WGS) entry which is preliminary data.</text>
</comment>
<name>A0ACB6RFN6_9PLEO</name>
<sequence>MASTASPNARSALTELMEPPTPQNDTNCQVPSGPAMTPSSSSSNSIPHPPPFHYGPYQRIKLRRDIRSRVLYRNVGCYKLHRAVLRYFTMSLHEDPNSCHNHLDAESSLSTKLSSSVPWRKFAASSSLARKSWLREKEEKYGKIGDRSRGTSDEIQLGRGFHPMLNPIPMEVRPPGYQQYCVTQYLTDLQELVAIETGTDSDSDMGDNTIQIRVMQGNRSDPGVGQSSLPPAGNPEDVIDSRLVPVVPRAGEPPDVLGEGEETKNEGTLSQRIRSMFKGTNSIAQTHPSRIPVPISPHRSSSLSQSSRDGTKATSMPPPPKRNKLHKKAPSSRGGSRTIKKNPPATSSRRVLGPEWAPRAYYRGGTAIDPAKLYTQRGGVLKAYLPSKPGQRPGLAPSPGLGPPPRISPPPGLAPPPGLGPPPPPGPLPSTWANLINTTNPQRIQSLSLIPHRIPSNPPPRTHQQPQQRTPHEAFWHQIATITPLPYDPKSASAEELRQLAHARFIEIDKEAAAMAHAEIKRRNEEREAEIEKGNDGYAETEDGARVEVGSGCGHESGDALVEQSGNPRKLRKKSRPSPEVRSGMEWSRNHDMGMGFGSGPSHGRRD</sequence>
<organism evidence="1 2">
    <name type="scientific">Lindgomyces ingoldianus</name>
    <dbReference type="NCBI Taxonomy" id="673940"/>
    <lineage>
        <taxon>Eukaryota</taxon>
        <taxon>Fungi</taxon>
        <taxon>Dikarya</taxon>
        <taxon>Ascomycota</taxon>
        <taxon>Pezizomycotina</taxon>
        <taxon>Dothideomycetes</taxon>
        <taxon>Pleosporomycetidae</taxon>
        <taxon>Pleosporales</taxon>
        <taxon>Lindgomycetaceae</taxon>
        <taxon>Lindgomyces</taxon>
    </lineage>
</organism>
<reference evidence="1" key="1">
    <citation type="journal article" date="2020" name="Stud. Mycol.">
        <title>101 Dothideomycetes genomes: a test case for predicting lifestyles and emergence of pathogens.</title>
        <authorList>
            <person name="Haridas S."/>
            <person name="Albert R."/>
            <person name="Binder M."/>
            <person name="Bloem J."/>
            <person name="Labutti K."/>
            <person name="Salamov A."/>
            <person name="Andreopoulos B."/>
            <person name="Baker S."/>
            <person name="Barry K."/>
            <person name="Bills G."/>
            <person name="Bluhm B."/>
            <person name="Cannon C."/>
            <person name="Castanera R."/>
            <person name="Culley D."/>
            <person name="Daum C."/>
            <person name="Ezra D."/>
            <person name="Gonzalez J."/>
            <person name="Henrissat B."/>
            <person name="Kuo A."/>
            <person name="Liang C."/>
            <person name="Lipzen A."/>
            <person name="Lutzoni F."/>
            <person name="Magnuson J."/>
            <person name="Mondo S."/>
            <person name="Nolan M."/>
            <person name="Ohm R."/>
            <person name="Pangilinan J."/>
            <person name="Park H.-J."/>
            <person name="Ramirez L."/>
            <person name="Alfaro M."/>
            <person name="Sun H."/>
            <person name="Tritt A."/>
            <person name="Yoshinaga Y."/>
            <person name="Zwiers L.-H."/>
            <person name="Turgeon B."/>
            <person name="Goodwin S."/>
            <person name="Spatafora J."/>
            <person name="Crous P."/>
            <person name="Grigoriev I."/>
        </authorList>
    </citation>
    <scope>NUCLEOTIDE SEQUENCE</scope>
    <source>
        <strain evidence="1">ATCC 200398</strain>
    </source>
</reference>
<evidence type="ECO:0000313" key="1">
    <source>
        <dbReference type="EMBL" id="KAF2478021.1"/>
    </source>
</evidence>
<evidence type="ECO:0000313" key="2">
    <source>
        <dbReference type="Proteomes" id="UP000799755"/>
    </source>
</evidence>
<keyword evidence="2" id="KW-1185">Reference proteome</keyword>
<dbReference type="EMBL" id="MU003492">
    <property type="protein sequence ID" value="KAF2478021.1"/>
    <property type="molecule type" value="Genomic_DNA"/>
</dbReference>